<reference evidence="11" key="1">
    <citation type="submission" date="2016-11" db="UniProtKB">
        <authorList>
            <consortium name="WormBaseParasite"/>
        </authorList>
    </citation>
    <scope>IDENTIFICATION</scope>
</reference>
<accession>A0A1I7RSL9</accession>
<dbReference type="Gene3D" id="3.30.70.330">
    <property type="match status" value="1"/>
</dbReference>
<evidence type="ECO:0000313" key="8">
    <source>
        <dbReference type="EMBL" id="CAG9122874.1"/>
    </source>
</evidence>
<dbReference type="InterPro" id="IPR000504">
    <property type="entry name" value="RRM_dom"/>
</dbReference>
<dbReference type="PROSITE" id="PS50102">
    <property type="entry name" value="RRM"/>
    <property type="match status" value="1"/>
</dbReference>
<keyword evidence="2" id="KW-0479">Metal-binding</keyword>
<dbReference type="SMART" id="SM00360">
    <property type="entry name" value="RRM"/>
    <property type="match status" value="1"/>
</dbReference>
<dbReference type="PANTHER" id="PTHR48025">
    <property type="entry name" value="OS02G0815200 PROTEIN"/>
    <property type="match status" value="1"/>
</dbReference>
<feature type="region of interest" description="Disordered" evidence="4">
    <location>
        <begin position="87"/>
        <end position="119"/>
    </location>
</feature>
<evidence type="ECO:0000313" key="9">
    <source>
        <dbReference type="Proteomes" id="UP000095284"/>
    </source>
</evidence>
<feature type="domain" description="CCHC-type" evidence="6">
    <location>
        <begin position="83"/>
        <end position="99"/>
    </location>
</feature>
<dbReference type="AlphaFoldDB" id="A0A1I7RSL9"/>
<dbReference type="EMBL" id="CAJFDI010000005">
    <property type="protein sequence ID" value="CAD5231620.1"/>
    <property type="molecule type" value="Genomic_DNA"/>
</dbReference>
<dbReference type="GO" id="GO:0003729">
    <property type="term" value="F:mRNA binding"/>
    <property type="evidence" value="ECO:0007669"/>
    <property type="project" value="TreeGrafter"/>
</dbReference>
<feature type="domain" description="RRM" evidence="5">
    <location>
        <begin position="2"/>
        <end position="72"/>
    </location>
</feature>
<dbReference type="Proteomes" id="UP000582659">
    <property type="component" value="Unassembled WGS sequence"/>
</dbReference>
<dbReference type="PANTHER" id="PTHR48025:SF26">
    <property type="entry name" value="HETEROGENEOUS NUCLEAR RIBONUCLEOPROTEIN M-RELATED"/>
    <property type="match status" value="1"/>
</dbReference>
<dbReference type="InterPro" id="IPR050502">
    <property type="entry name" value="Euk_RNA-bind_prot"/>
</dbReference>
<organism evidence="9 11">
    <name type="scientific">Bursaphelenchus xylophilus</name>
    <name type="common">Pinewood nematode worm</name>
    <name type="synonym">Aphelenchoides xylophilus</name>
    <dbReference type="NCBI Taxonomy" id="6326"/>
    <lineage>
        <taxon>Eukaryota</taxon>
        <taxon>Metazoa</taxon>
        <taxon>Ecdysozoa</taxon>
        <taxon>Nematoda</taxon>
        <taxon>Chromadorea</taxon>
        <taxon>Rhabditida</taxon>
        <taxon>Tylenchina</taxon>
        <taxon>Tylenchomorpha</taxon>
        <taxon>Aphelenchoidea</taxon>
        <taxon>Aphelenchoididae</taxon>
        <taxon>Bursaphelenchus</taxon>
    </lineage>
</organism>
<dbReference type="SUPFAM" id="SSF54928">
    <property type="entry name" value="RNA-binding domain, RBD"/>
    <property type="match status" value="1"/>
</dbReference>
<evidence type="ECO:0000256" key="3">
    <source>
        <dbReference type="PROSITE-ProRule" id="PRU00176"/>
    </source>
</evidence>
<evidence type="ECO:0000313" key="7">
    <source>
        <dbReference type="EMBL" id="CAD5231620.1"/>
    </source>
</evidence>
<evidence type="ECO:0000259" key="6">
    <source>
        <dbReference type="PROSITE" id="PS50158"/>
    </source>
</evidence>
<dbReference type="InterPro" id="IPR035979">
    <property type="entry name" value="RBD_domain_sf"/>
</dbReference>
<dbReference type="GO" id="GO:0008270">
    <property type="term" value="F:zinc ion binding"/>
    <property type="evidence" value="ECO:0007669"/>
    <property type="project" value="UniProtKB-KW"/>
</dbReference>
<feature type="compositionally biased region" description="Basic and acidic residues" evidence="4">
    <location>
        <begin position="90"/>
        <end position="119"/>
    </location>
</feature>
<keyword evidence="2" id="KW-0863">Zinc-finger</keyword>
<dbReference type="OrthoDB" id="79941at2759"/>
<dbReference type="EMBL" id="CAJFCV020000005">
    <property type="protein sequence ID" value="CAG9122874.1"/>
    <property type="molecule type" value="Genomic_DNA"/>
</dbReference>
<dbReference type="PROSITE" id="PS50158">
    <property type="entry name" value="ZF_CCHC"/>
    <property type="match status" value="1"/>
</dbReference>
<dbReference type="InterPro" id="IPR012677">
    <property type="entry name" value="Nucleotide-bd_a/b_plait_sf"/>
</dbReference>
<keyword evidence="2" id="KW-0862">Zinc</keyword>
<evidence type="ECO:0000259" key="5">
    <source>
        <dbReference type="PROSITE" id="PS50102"/>
    </source>
</evidence>
<evidence type="ECO:0000313" key="10">
    <source>
        <dbReference type="Proteomes" id="UP000659654"/>
    </source>
</evidence>
<dbReference type="Proteomes" id="UP000659654">
    <property type="component" value="Unassembled WGS sequence"/>
</dbReference>
<dbReference type="Pfam" id="PF00076">
    <property type="entry name" value="RRM_1"/>
    <property type="match status" value="1"/>
</dbReference>
<dbReference type="WBParaSite" id="BXY_0372300.1">
    <property type="protein sequence ID" value="BXY_0372300.1"/>
    <property type="gene ID" value="BXY_0372300"/>
</dbReference>
<evidence type="ECO:0000256" key="1">
    <source>
        <dbReference type="ARBA" id="ARBA00022884"/>
    </source>
</evidence>
<protein>
    <submittedName>
        <fullName evidence="7">(pine wood nematode) hypothetical protein</fullName>
    </submittedName>
</protein>
<dbReference type="InterPro" id="IPR001878">
    <property type="entry name" value="Znf_CCHC"/>
</dbReference>
<dbReference type="GO" id="GO:0005634">
    <property type="term" value="C:nucleus"/>
    <property type="evidence" value="ECO:0007669"/>
    <property type="project" value="TreeGrafter"/>
</dbReference>
<reference evidence="8" key="2">
    <citation type="submission" date="2020-08" db="EMBL/GenBank/DDBJ databases">
        <authorList>
            <person name="Kikuchi T."/>
        </authorList>
    </citation>
    <scope>NUCLEOTIDE SEQUENCE</scope>
    <source>
        <strain evidence="7">Ka4C1</strain>
    </source>
</reference>
<proteinExistence type="predicted"/>
<keyword evidence="1 3" id="KW-0694">RNA-binding</keyword>
<dbReference type="Proteomes" id="UP000095284">
    <property type="component" value="Unplaced"/>
</dbReference>
<feature type="region of interest" description="Disordered" evidence="4">
    <location>
        <begin position="261"/>
        <end position="313"/>
    </location>
</feature>
<gene>
    <name evidence="7" type="ORF">BXYJ_LOCUS11716</name>
</gene>
<feature type="compositionally biased region" description="Polar residues" evidence="4">
    <location>
        <begin position="263"/>
        <end position="280"/>
    </location>
</feature>
<evidence type="ECO:0000256" key="2">
    <source>
        <dbReference type="PROSITE-ProRule" id="PRU00047"/>
    </source>
</evidence>
<dbReference type="SMR" id="A0A1I7RSL9"/>
<keyword evidence="10" id="KW-1185">Reference proteome</keyword>
<name>A0A1I7RSL9_BURXY</name>
<evidence type="ECO:0000313" key="11">
    <source>
        <dbReference type="WBParaSite" id="BXY_0372300.1"/>
    </source>
</evidence>
<dbReference type="eggNOG" id="KOG0109">
    <property type="taxonomic scope" value="Eukaryota"/>
</dbReference>
<evidence type="ECO:0000256" key="4">
    <source>
        <dbReference type="SAM" id="MobiDB-lite"/>
    </source>
</evidence>
<sequence>MVKLFVGNLAEGVDSSRLRNLFLQYVQVQECDVLKNFAFVHVVTDEDAELVIEKLEKYNLDGREIHIERSTSRLRKEPGMGDKCFTCGATDHKTPNCPQEETRKGPKRKGGSDDLGEKKKPLLAVSNPGLQFPTTHENDPELPCPQNPELRNLYNQYIESRTKYFFYRERLSKELAMQPHVATSSVPAAPVVARFDMTKANPQVQVKTPQTSAPYMAAQSTPYIPAVVQPAPYQVPQGSYSSSYATAAPHLKPGATISAPATPYSSSTGLASAPYTNQSPAAPYQRLSQPYPGVAGSNTGTPPPNAPYAKQSATYRSPAAPLYATVTYNNR</sequence>